<dbReference type="InterPro" id="IPR058636">
    <property type="entry name" value="Beta-barrel_YknX"/>
</dbReference>
<comment type="caution">
    <text evidence="6">The sequence shown here is derived from an EMBL/GenBank/DDBJ whole genome shotgun (WGS) entry which is preliminary data.</text>
</comment>
<dbReference type="Pfam" id="PF25917">
    <property type="entry name" value="BSH_RND"/>
    <property type="match status" value="1"/>
</dbReference>
<feature type="region of interest" description="Disordered" evidence="3">
    <location>
        <begin position="1"/>
        <end position="26"/>
    </location>
</feature>
<dbReference type="Gene3D" id="2.40.30.170">
    <property type="match status" value="1"/>
</dbReference>
<evidence type="ECO:0000256" key="3">
    <source>
        <dbReference type="SAM" id="MobiDB-lite"/>
    </source>
</evidence>
<evidence type="ECO:0000313" key="7">
    <source>
        <dbReference type="Proteomes" id="UP001203136"/>
    </source>
</evidence>
<feature type="domain" description="YknX-like beta-barrel" evidence="5">
    <location>
        <begin position="401"/>
        <end position="467"/>
    </location>
</feature>
<dbReference type="GO" id="GO:1990281">
    <property type="term" value="C:efflux pump complex"/>
    <property type="evidence" value="ECO:0007669"/>
    <property type="project" value="TreeGrafter"/>
</dbReference>
<dbReference type="Gene3D" id="2.40.50.100">
    <property type="match status" value="2"/>
</dbReference>
<feature type="coiled-coil region" evidence="2">
    <location>
        <begin position="327"/>
        <end position="354"/>
    </location>
</feature>
<evidence type="ECO:0000256" key="1">
    <source>
        <dbReference type="ARBA" id="ARBA00009477"/>
    </source>
</evidence>
<dbReference type="InterPro" id="IPR006143">
    <property type="entry name" value="RND_pump_MFP"/>
</dbReference>
<evidence type="ECO:0000259" key="5">
    <source>
        <dbReference type="Pfam" id="PF25990"/>
    </source>
</evidence>
<dbReference type="Gene3D" id="2.40.420.20">
    <property type="match status" value="1"/>
</dbReference>
<organism evidence="6 7">
    <name type="scientific">Clostridium symbiosum</name>
    <name type="common">Bacteroides symbiosus</name>
    <dbReference type="NCBI Taxonomy" id="1512"/>
    <lineage>
        <taxon>Bacteria</taxon>
        <taxon>Bacillati</taxon>
        <taxon>Bacillota</taxon>
        <taxon>Clostridia</taxon>
        <taxon>Lachnospirales</taxon>
        <taxon>Lachnospiraceae</taxon>
        <taxon>Otoolea</taxon>
    </lineage>
</organism>
<dbReference type="RefSeq" id="WP_024738224.1">
    <property type="nucleotide sequence ID" value="NZ_JAINVB010000001.1"/>
</dbReference>
<reference evidence="6" key="1">
    <citation type="journal article" date="2022" name="Cell Host Microbe">
        <title>Colonization of the live biotherapeutic product VE303 and modulation of the microbiota and metabolites in healthy volunteers.</title>
        <authorList>
            <person name="Dsouza M."/>
            <person name="Menon R."/>
            <person name="Crossette E."/>
            <person name="Bhattarai S.K."/>
            <person name="Schneider J."/>
            <person name="Kim Y.G."/>
            <person name="Reddy S."/>
            <person name="Caballero S."/>
            <person name="Felix C."/>
            <person name="Cornacchione L."/>
            <person name="Hendrickson J."/>
            <person name="Watson A.R."/>
            <person name="Minot S.S."/>
            <person name="Greenfield N."/>
            <person name="Schopf L."/>
            <person name="Szabady R."/>
            <person name="Patarroyo J."/>
            <person name="Smith W."/>
            <person name="Harrison P."/>
            <person name="Kuijper E.J."/>
            <person name="Kelly C.P."/>
            <person name="Olle B."/>
            <person name="Bobilev D."/>
            <person name="Silber J.L."/>
            <person name="Bucci V."/>
            <person name="Roberts B."/>
            <person name="Faith J."/>
            <person name="Norman J.M."/>
        </authorList>
    </citation>
    <scope>NUCLEOTIDE SEQUENCE</scope>
    <source>
        <strain evidence="6">VE303-04</strain>
    </source>
</reference>
<evidence type="ECO:0000259" key="4">
    <source>
        <dbReference type="Pfam" id="PF25917"/>
    </source>
</evidence>
<dbReference type="Pfam" id="PF25990">
    <property type="entry name" value="Beta-barrel_YknX"/>
    <property type="match status" value="1"/>
</dbReference>
<keyword evidence="2" id="KW-0175">Coiled coil</keyword>
<accession>A0AAW5F254</accession>
<dbReference type="Proteomes" id="UP001203136">
    <property type="component" value="Unassembled WGS sequence"/>
</dbReference>
<dbReference type="SUPFAM" id="SSF111369">
    <property type="entry name" value="HlyD-like secretion proteins"/>
    <property type="match status" value="2"/>
</dbReference>
<feature type="compositionally biased region" description="Basic residues" evidence="3">
    <location>
        <begin position="7"/>
        <end position="26"/>
    </location>
</feature>
<dbReference type="AlphaFoldDB" id="A0AAW5F254"/>
<proteinExistence type="inferred from homology"/>
<name>A0AAW5F254_CLOSY</name>
<dbReference type="EMBL" id="JAINVB010000001">
    <property type="protein sequence ID" value="MCK0086108.1"/>
    <property type="molecule type" value="Genomic_DNA"/>
</dbReference>
<dbReference type="GO" id="GO:0015562">
    <property type="term" value="F:efflux transmembrane transporter activity"/>
    <property type="evidence" value="ECO:0007669"/>
    <property type="project" value="TreeGrafter"/>
</dbReference>
<evidence type="ECO:0000256" key="2">
    <source>
        <dbReference type="SAM" id="Coils"/>
    </source>
</evidence>
<feature type="region of interest" description="Disordered" evidence="3">
    <location>
        <begin position="561"/>
        <end position="585"/>
    </location>
</feature>
<feature type="compositionally biased region" description="Gly residues" evidence="3">
    <location>
        <begin position="563"/>
        <end position="585"/>
    </location>
</feature>
<gene>
    <name evidence="6" type="ORF">K5I21_09545</name>
</gene>
<evidence type="ECO:0000313" key="6">
    <source>
        <dbReference type="EMBL" id="MCK0086108.1"/>
    </source>
</evidence>
<feature type="domain" description="Multidrug resistance protein MdtA-like barrel-sandwich hybrid" evidence="4">
    <location>
        <begin position="90"/>
        <end position="388"/>
    </location>
</feature>
<protein>
    <submittedName>
        <fullName evidence="6">Efflux RND transporter periplasmic adaptor subunit</fullName>
    </submittedName>
</protein>
<dbReference type="PANTHER" id="PTHR30469">
    <property type="entry name" value="MULTIDRUG RESISTANCE PROTEIN MDTA"/>
    <property type="match status" value="1"/>
</dbReference>
<dbReference type="NCBIfam" id="TIGR01730">
    <property type="entry name" value="RND_mfp"/>
    <property type="match status" value="1"/>
</dbReference>
<sequence>MKEKVKGLFKRLRQARGPKKPRKMSRKKKLLTAAAGLILFLALITAAVRQNKASAVKAQSQRVNTATVIRQNITSTLSSSGTISPKDTYSITSMSEGEVVQADFEEGDRVEAGQILYRIDASSMESKLSSASNSLERAQSSYDTAVSDYNEAVGKYSGNTYKATKSGYIKQLYIEAGDKVASNTQIADIYNDQIMKIKVPFLNMEAAAIAPGSPAVLTLSDTLEQLNGTVLSVSSMDEALTGGRLVRYVTIQVANPGGLTADMTATAAVGDFVSSGDGTFSATVDTVLAADLSSNVEVEALLVNEGDFVSVGSPIFSMKASTAEKLIKTYKDSMDNAQASLEQAQSSLDSTQDTYDDYTITAPISGTVIKKSYKVGDKVQNGSSASALAVIYDMSSVTFQMNIDELDIGNVKTGQTVEVTADAFENEKFSGKVTNISLEGTSSNGVTYYPVTVTLDEVGGLLPGMNVDGVIIVDSVENALAVPADALQRGNLVYVKDDSVTEAQGRVPAGFREVKVGTGLISSDYVEIVSGDLQEGDVVYVAKSSVNSDSSAMMMPVGMDMPSGGGGYGDGGGNRGSGNGSRPGP</sequence>
<dbReference type="PANTHER" id="PTHR30469:SF33">
    <property type="entry name" value="SLR1207 PROTEIN"/>
    <property type="match status" value="1"/>
</dbReference>
<comment type="similarity">
    <text evidence="1">Belongs to the membrane fusion protein (MFP) (TC 8.A.1) family.</text>
</comment>
<dbReference type="InterPro" id="IPR058625">
    <property type="entry name" value="MdtA-like_BSH"/>
</dbReference>